<feature type="compositionally biased region" description="Basic and acidic residues" evidence="8">
    <location>
        <begin position="456"/>
        <end position="465"/>
    </location>
</feature>
<sequence length="1155" mass="125102">MDGRGSSPDAGVVLISSSPPHCAARTEGGRGSESEGLPSPRGFVSARAALTRLSGESGGKPLGAGRREEGIASEVTAKERILRVLNGAEEAGPKTKRTARPLVKARTKYVEARKLSSTQILDSDSSEPAQQTIVPEKKLSATQIIDSDDIGSGAEPAGGRASPQFATGRLTRKAAGAALGEWKADLNERQEVRRRRMEDRAAKKAQKIGQSKHSLASVGEDCFDEKSGYFVFDAQQAHNDAVVSVVTAVGKTDDDLKEDSAIDLSTGITLQQTPVGNTITRALDDHGKEASVVDSVDRLSRDPKPILDDFDFYNNIFTQPQQRAESGEASAKRRKVELANTSERRKGSKDPSPSKSPSNKKATKEKTLKGKKPKEKKPKAPPKKAQTITALATAAYQQPKEPPVDATKQSTVSAFFSAGESLTRDEKVTKDTASAEKPTKKPRKSRARKVVAFDESGSRIHEPPKPSKRQTTKKGKSALMALRQPLYAPAEACDQIKKQDFVFGTSSQLAVDESPTLLKETLQALKESETSPSRADHVVPNRWDHGSSAFPTSITKKQNQGMAAKSSKTRVPSAPHGTILSCGQADRELWCVASRDHGEGLLIDSGFGNIGVDELDEQDAPLIPAFEDVRKSGVLHTSQAVVSVDEQNALDAVDGRERVLKQHDRNEAQETVPALTESDDQTIVDLCYSSPPNVCIAADLPDQDARIFDDDLPVSTSKLPQHDSVSLLNTAENEDHWMSLPSDSSLSLPRHPGNINTQLTSPARSSSPPRPFANLTIVRPPPATAMPISPTRPVLQPLDANISLTGIKVMEKPIPASAGRFSTSAAFLARKPASPSERGRGRPRKVEKEHTVAVSTPVKPKRGRPKKDQTALSPTKPIPGPEESKSAVVQSDPDTFLDIDEVSEAEHKAIRSRRCRKSAEKLSSSPPCSFRQSAPGASLQCSLKRASQGSGSFHDIDEISDSEPPATPSPPRRRARSSPPAVQPLTLSPLGPSRCTATESTSRTAGIFLMPLDADLKNISAENLSYLQSHLFPSITTAIKKGPPSNGIGELTWHEKMLIYDPIIVEDLADWLNEIVGLKVPCLRKKVVKKAKVGRKRKRREGDQDDDQEASAKKEETVQEELKPWMVQKWCEANSICCFYKTGIGFNWGPRGRNH</sequence>
<dbReference type="InterPro" id="IPR017956">
    <property type="entry name" value="AT_hook_DNA-bd_motif"/>
</dbReference>
<dbReference type="GO" id="GO:0006281">
    <property type="term" value="P:DNA repair"/>
    <property type="evidence" value="ECO:0007669"/>
    <property type="project" value="UniProtKB-KW"/>
</dbReference>
<feature type="compositionally biased region" description="Basic and acidic residues" evidence="8">
    <location>
        <begin position="422"/>
        <end position="439"/>
    </location>
</feature>
<dbReference type="AlphaFoldDB" id="A0A9P4UKN4"/>
<feature type="compositionally biased region" description="Basic and acidic residues" evidence="8">
    <location>
        <begin position="187"/>
        <end position="202"/>
    </location>
</feature>
<feature type="region of interest" description="Disordered" evidence="8">
    <location>
        <begin position="187"/>
        <end position="212"/>
    </location>
</feature>
<evidence type="ECO:0000256" key="3">
    <source>
        <dbReference type="ARBA" id="ARBA00022763"/>
    </source>
</evidence>
<feature type="compositionally biased region" description="Basic and acidic residues" evidence="8">
    <location>
        <begin position="526"/>
        <end position="545"/>
    </location>
</feature>
<feature type="compositionally biased region" description="Basic residues" evidence="8">
    <location>
        <begin position="369"/>
        <end position="382"/>
    </location>
</feature>
<dbReference type="GO" id="GO:0003677">
    <property type="term" value="F:DNA binding"/>
    <property type="evidence" value="ECO:0007669"/>
    <property type="project" value="InterPro"/>
</dbReference>
<feature type="region of interest" description="Disordered" evidence="8">
    <location>
        <begin position="1"/>
        <end position="71"/>
    </location>
</feature>
<evidence type="ECO:0000256" key="7">
    <source>
        <dbReference type="ARBA" id="ARBA00029496"/>
    </source>
</evidence>
<keyword evidence="5" id="KW-0234">DNA repair</keyword>
<feature type="compositionally biased region" description="Polar residues" evidence="8">
    <location>
        <begin position="939"/>
        <end position="951"/>
    </location>
</feature>
<evidence type="ECO:0000256" key="8">
    <source>
        <dbReference type="SAM" id="MobiDB-lite"/>
    </source>
</evidence>
<feature type="compositionally biased region" description="Low complexity" evidence="8">
    <location>
        <begin position="350"/>
        <end position="360"/>
    </location>
</feature>
<name>A0A9P4UKN4_9PEZI</name>
<feature type="region of interest" description="Disordered" evidence="8">
    <location>
        <begin position="1094"/>
        <end position="1118"/>
    </location>
</feature>
<feature type="region of interest" description="Disordered" evidence="8">
    <location>
        <begin position="321"/>
        <end position="478"/>
    </location>
</feature>
<feature type="compositionally biased region" description="Polar residues" evidence="8">
    <location>
        <begin position="118"/>
        <end position="133"/>
    </location>
</feature>
<feature type="compositionally biased region" description="Polar residues" evidence="8">
    <location>
        <begin position="921"/>
        <end position="932"/>
    </location>
</feature>
<feature type="region of interest" description="Disordered" evidence="8">
    <location>
        <begin position="827"/>
        <end position="892"/>
    </location>
</feature>
<evidence type="ECO:0000313" key="10">
    <source>
        <dbReference type="Proteomes" id="UP000799441"/>
    </source>
</evidence>
<comment type="similarity">
    <text evidence="2">Belongs to the SLX4 family.</text>
</comment>
<reference evidence="9" key="1">
    <citation type="journal article" date="2020" name="Stud. Mycol.">
        <title>101 Dothideomycetes genomes: a test case for predicting lifestyles and emergence of pathogens.</title>
        <authorList>
            <person name="Haridas S."/>
            <person name="Albert R."/>
            <person name="Binder M."/>
            <person name="Bloem J."/>
            <person name="Labutti K."/>
            <person name="Salamov A."/>
            <person name="Andreopoulos B."/>
            <person name="Baker S."/>
            <person name="Barry K."/>
            <person name="Bills G."/>
            <person name="Bluhm B."/>
            <person name="Cannon C."/>
            <person name="Castanera R."/>
            <person name="Culley D."/>
            <person name="Daum C."/>
            <person name="Ezra D."/>
            <person name="Gonzalez J."/>
            <person name="Henrissat B."/>
            <person name="Kuo A."/>
            <person name="Liang C."/>
            <person name="Lipzen A."/>
            <person name="Lutzoni F."/>
            <person name="Magnuson J."/>
            <person name="Mondo S."/>
            <person name="Nolan M."/>
            <person name="Ohm R."/>
            <person name="Pangilinan J."/>
            <person name="Park H.-J."/>
            <person name="Ramirez L."/>
            <person name="Alfaro M."/>
            <person name="Sun H."/>
            <person name="Tritt A."/>
            <person name="Yoshinaga Y."/>
            <person name="Zwiers L.-H."/>
            <person name="Turgeon B."/>
            <person name="Goodwin S."/>
            <person name="Spatafora J."/>
            <person name="Crous P."/>
            <person name="Grigoriev I."/>
        </authorList>
    </citation>
    <scope>NUCLEOTIDE SEQUENCE</scope>
    <source>
        <strain evidence="9">CBS 116435</strain>
    </source>
</reference>
<feature type="region of interest" description="Disordered" evidence="8">
    <location>
        <begin position="910"/>
        <end position="996"/>
    </location>
</feature>
<feature type="compositionally biased region" description="Basic and acidic residues" evidence="8">
    <location>
        <begin position="837"/>
        <end position="851"/>
    </location>
</feature>
<keyword evidence="6" id="KW-0539">Nucleus</keyword>
<keyword evidence="4" id="KW-0233">DNA recombination</keyword>
<feature type="compositionally biased region" description="Basic residues" evidence="8">
    <location>
        <begin position="440"/>
        <end position="449"/>
    </location>
</feature>
<accession>A0A9P4UKN4</accession>
<evidence type="ECO:0000313" key="9">
    <source>
        <dbReference type="EMBL" id="KAF2716461.1"/>
    </source>
</evidence>
<feature type="region of interest" description="Disordered" evidence="8">
    <location>
        <begin position="525"/>
        <end position="558"/>
    </location>
</feature>
<dbReference type="GO" id="GO:0033557">
    <property type="term" value="C:Slx1-Slx4 complex"/>
    <property type="evidence" value="ECO:0007669"/>
    <property type="project" value="InterPro"/>
</dbReference>
<evidence type="ECO:0000256" key="1">
    <source>
        <dbReference type="ARBA" id="ARBA00004123"/>
    </source>
</evidence>
<evidence type="ECO:0000256" key="5">
    <source>
        <dbReference type="ARBA" id="ARBA00023204"/>
    </source>
</evidence>
<keyword evidence="10" id="KW-1185">Reference proteome</keyword>
<evidence type="ECO:0000256" key="6">
    <source>
        <dbReference type="ARBA" id="ARBA00023242"/>
    </source>
</evidence>
<comment type="subcellular location">
    <subcellularLocation>
        <location evidence="1">Nucleus</location>
    </subcellularLocation>
</comment>
<dbReference type="EMBL" id="MU003874">
    <property type="protein sequence ID" value="KAF2716461.1"/>
    <property type="molecule type" value="Genomic_DNA"/>
</dbReference>
<feature type="compositionally biased region" description="Polar residues" evidence="8">
    <location>
        <begin position="549"/>
        <end position="558"/>
    </location>
</feature>
<feature type="region of interest" description="Disordered" evidence="8">
    <location>
        <begin position="744"/>
        <end position="774"/>
    </location>
</feature>
<dbReference type="InterPro" id="IPR018574">
    <property type="entry name" value="Structure-sp_endonuc_su_Slx4"/>
</dbReference>
<dbReference type="Proteomes" id="UP000799441">
    <property type="component" value="Unassembled WGS sequence"/>
</dbReference>
<dbReference type="SMART" id="SM00384">
    <property type="entry name" value="AT_hook"/>
    <property type="match status" value="2"/>
</dbReference>
<evidence type="ECO:0000256" key="2">
    <source>
        <dbReference type="ARBA" id="ARBA00006661"/>
    </source>
</evidence>
<proteinExistence type="inferred from homology"/>
<dbReference type="Pfam" id="PF09494">
    <property type="entry name" value="Slx4"/>
    <property type="match status" value="1"/>
</dbReference>
<evidence type="ECO:0000256" key="4">
    <source>
        <dbReference type="ARBA" id="ARBA00023172"/>
    </source>
</evidence>
<gene>
    <name evidence="9" type="ORF">K431DRAFT_289379</name>
</gene>
<dbReference type="GO" id="GO:0006260">
    <property type="term" value="P:DNA replication"/>
    <property type="evidence" value="ECO:0007669"/>
    <property type="project" value="InterPro"/>
</dbReference>
<feature type="compositionally biased region" description="Basic residues" evidence="8">
    <location>
        <begin position="466"/>
        <end position="476"/>
    </location>
</feature>
<keyword evidence="3" id="KW-0227">DNA damage</keyword>
<dbReference type="GO" id="GO:0006310">
    <property type="term" value="P:DNA recombination"/>
    <property type="evidence" value="ECO:0007669"/>
    <property type="project" value="UniProtKB-KW"/>
</dbReference>
<protein>
    <recommendedName>
        <fullName evidence="7">Structure-specific endonuclease subunit SLX4</fullName>
    </recommendedName>
</protein>
<dbReference type="OrthoDB" id="5349119at2759"/>
<organism evidence="9 10">
    <name type="scientific">Polychaeton citri CBS 116435</name>
    <dbReference type="NCBI Taxonomy" id="1314669"/>
    <lineage>
        <taxon>Eukaryota</taxon>
        <taxon>Fungi</taxon>
        <taxon>Dikarya</taxon>
        <taxon>Ascomycota</taxon>
        <taxon>Pezizomycotina</taxon>
        <taxon>Dothideomycetes</taxon>
        <taxon>Dothideomycetidae</taxon>
        <taxon>Capnodiales</taxon>
        <taxon>Capnodiaceae</taxon>
        <taxon>Polychaeton</taxon>
    </lineage>
</organism>
<feature type="region of interest" description="Disordered" evidence="8">
    <location>
        <begin position="118"/>
        <end position="166"/>
    </location>
</feature>
<comment type="caution">
    <text evidence="9">The sequence shown here is derived from an EMBL/GenBank/DDBJ whole genome shotgun (WGS) entry which is preliminary data.</text>
</comment>